<dbReference type="RefSeq" id="WP_344917005.1">
    <property type="nucleotide sequence ID" value="NZ_BAAAYO010000021.1"/>
</dbReference>
<accession>A0ABV5VQ61</accession>
<protein>
    <recommendedName>
        <fullName evidence="4">DUF3139 domain-containing protein</fullName>
    </recommendedName>
</protein>
<organism evidence="2 3">
    <name type="scientific">Paenibacillus hodogayensis</name>
    <dbReference type="NCBI Taxonomy" id="279208"/>
    <lineage>
        <taxon>Bacteria</taxon>
        <taxon>Bacillati</taxon>
        <taxon>Bacillota</taxon>
        <taxon>Bacilli</taxon>
        <taxon>Bacillales</taxon>
        <taxon>Paenibacillaceae</taxon>
        <taxon>Paenibacillus</taxon>
    </lineage>
</organism>
<dbReference type="EMBL" id="JBHMAG010000002">
    <property type="protein sequence ID" value="MFB9750290.1"/>
    <property type="molecule type" value="Genomic_DNA"/>
</dbReference>
<feature type="transmembrane region" description="Helical" evidence="1">
    <location>
        <begin position="6"/>
        <end position="24"/>
    </location>
</feature>
<evidence type="ECO:0000313" key="3">
    <source>
        <dbReference type="Proteomes" id="UP001589619"/>
    </source>
</evidence>
<dbReference type="Gene3D" id="3.10.450.730">
    <property type="entry name" value="BLIP domain"/>
    <property type="match status" value="1"/>
</dbReference>
<name>A0ABV5VQ61_9BACL</name>
<proteinExistence type="predicted"/>
<evidence type="ECO:0000256" key="1">
    <source>
        <dbReference type="SAM" id="Phobius"/>
    </source>
</evidence>
<keyword evidence="1" id="KW-1133">Transmembrane helix</keyword>
<keyword evidence="3" id="KW-1185">Reference proteome</keyword>
<reference evidence="2 3" key="1">
    <citation type="submission" date="2024-09" db="EMBL/GenBank/DDBJ databases">
        <authorList>
            <person name="Sun Q."/>
            <person name="Mori K."/>
        </authorList>
    </citation>
    <scope>NUCLEOTIDE SEQUENCE [LARGE SCALE GENOMIC DNA]</scope>
    <source>
        <strain evidence="2 3">JCM 12520</strain>
    </source>
</reference>
<dbReference type="Proteomes" id="UP001589619">
    <property type="component" value="Unassembled WGS sequence"/>
</dbReference>
<keyword evidence="1" id="KW-0472">Membrane</keyword>
<evidence type="ECO:0008006" key="4">
    <source>
        <dbReference type="Google" id="ProtNLM"/>
    </source>
</evidence>
<gene>
    <name evidence="2" type="ORF">ACFFNY_01780</name>
</gene>
<sequence>MKGWLILFVVILVVASAIVLPIYLSNKRYPKITLEQYSLLEIGMTVEEAVEIAEKPGYLTSDKTTTLYSKQEYEYREKFRRTFRTFFDPPQIVLRFINGRLEEKYWKN</sequence>
<comment type="caution">
    <text evidence="2">The sequence shown here is derived from an EMBL/GenBank/DDBJ whole genome shotgun (WGS) entry which is preliminary data.</text>
</comment>
<keyword evidence="1" id="KW-0812">Transmembrane</keyword>
<evidence type="ECO:0000313" key="2">
    <source>
        <dbReference type="EMBL" id="MFB9750290.1"/>
    </source>
</evidence>